<dbReference type="EMBL" id="JAIHOM010000017">
    <property type="protein sequence ID" value="MCW6035627.1"/>
    <property type="molecule type" value="Genomic_DNA"/>
</dbReference>
<dbReference type="InterPro" id="IPR017575">
    <property type="entry name" value="CRISPR-assoc_helicase_Cas3"/>
</dbReference>
<sequence length="764" mass="87037">MNKLEIQLESAFIAKCLEIPSELQSCMPNALQHQVDVFNVAETHDIILDLAPTGTGKTEAGLSVLKHNPHRNAVYIAPTNALIEQQTQAAKEFVKKAGLPHIVKAASAKHIQTWSDQRVGTRSGEKLYNVLREPATIFPECSGNPTLLVTNPDIFYYATFFAYNKLDKTNIASEFYSSFSTIIFDEFHLYDAKQLVGLLFYLTLSQVFGYFQHNRKIVLLTATPEAACQAALKNLEISGVKIAYIEGKEQQNNLIPSQTQVNLEIRSQPEEKKEWISTITQLVIQFLKQYPDQNGAVILDSKDTLNRISDQLRAKGLEHQVGRIIGNTPTAHREIAAQKQVILATSTVDVGFNFKKIPNPPKQNLDWLIFSTRDQFSFWQRIGRVGRVLGKSQTDIPSTAIAYLPQKAWEEGIEELDTTRGRKALAEMLEKLDCMQRPFLKVYWQSEAFLEIAKPLLELEKVLEGLPQEHLVMDLYHNLQAILGGQKDWSYYRNRMKVIQGAINIAQLPIKKVQKDWQYIKCGRSFVNSFLKALYEEEWQALKSGETSIEEIEDLIKKEKSVAKELHEYAIIVQESYSPLFRFRDSIFENLKVYDPQYLLLDEVGETNLDPIHLLRFLEFVTDGETIELIGRAESPYNLTFSLTVEDLETFENTCLSKLYAFKNYTIQRTQGDSTRPTDFSLALQNAIQNTYIPSVIVKEHRKNRWAISKLKKQGLGCYPVEVSDYHTIKPQKYLLFPSLSGILAIAQAGFALKCPDDAEFWVA</sequence>
<proteinExistence type="predicted"/>
<evidence type="ECO:0000259" key="4">
    <source>
        <dbReference type="PROSITE" id="PS51194"/>
    </source>
</evidence>
<organism evidence="5 6">
    <name type="scientific">Spirulina subsalsa FACHB-351</name>
    <dbReference type="NCBI Taxonomy" id="234711"/>
    <lineage>
        <taxon>Bacteria</taxon>
        <taxon>Bacillati</taxon>
        <taxon>Cyanobacteriota</taxon>
        <taxon>Cyanophyceae</taxon>
        <taxon>Spirulinales</taxon>
        <taxon>Spirulinaceae</taxon>
        <taxon>Spirulina</taxon>
    </lineage>
</organism>
<dbReference type="Gene3D" id="3.40.50.300">
    <property type="entry name" value="P-loop containing nucleotide triphosphate hydrolases"/>
    <property type="match status" value="2"/>
</dbReference>
<accession>A0ABT3L2E5</accession>
<comment type="caution">
    <text evidence="5">The sequence shown here is derived from an EMBL/GenBank/DDBJ whole genome shotgun (WGS) entry which is preliminary data.</text>
</comment>
<dbReference type="PROSITE" id="PS51194">
    <property type="entry name" value="HELICASE_CTER"/>
    <property type="match status" value="1"/>
</dbReference>
<evidence type="ECO:0000256" key="2">
    <source>
        <dbReference type="ARBA" id="ARBA00022840"/>
    </source>
</evidence>
<name>A0ABT3L2E5_9CYAN</name>
<evidence type="ECO:0000259" key="3">
    <source>
        <dbReference type="PROSITE" id="PS51192"/>
    </source>
</evidence>
<keyword evidence="2" id="KW-0067">ATP-binding</keyword>
<dbReference type="SUPFAM" id="SSF52540">
    <property type="entry name" value="P-loop containing nucleoside triphosphate hydrolases"/>
    <property type="match status" value="1"/>
</dbReference>
<keyword evidence="6" id="KW-1185">Reference proteome</keyword>
<feature type="domain" description="Helicase ATP-binding" evidence="3">
    <location>
        <begin position="38"/>
        <end position="242"/>
    </location>
</feature>
<protein>
    <submittedName>
        <fullName evidence="5">Type I-D CRISPR-associated helicase Cas3</fullName>
    </submittedName>
</protein>
<keyword evidence="1" id="KW-0547">Nucleotide-binding</keyword>
<reference evidence="5 6" key="1">
    <citation type="submission" date="2021-08" db="EMBL/GenBank/DDBJ databases">
        <title>Draft genome sequence of Spirulina subsalsa with high tolerance to salinity and hype-accumulation of phycocyanin.</title>
        <authorList>
            <person name="Pei H."/>
            <person name="Jiang L."/>
        </authorList>
    </citation>
    <scope>NUCLEOTIDE SEQUENCE [LARGE SCALE GENOMIC DNA]</scope>
    <source>
        <strain evidence="5 6">FACHB-351</strain>
    </source>
</reference>
<dbReference type="InterPro" id="IPR001650">
    <property type="entry name" value="Helicase_C-like"/>
</dbReference>
<gene>
    <name evidence="5" type="primary">cas3</name>
    <name evidence="5" type="ORF">K4A83_04985</name>
</gene>
<dbReference type="PROSITE" id="PS51192">
    <property type="entry name" value="HELICASE_ATP_BIND_1"/>
    <property type="match status" value="1"/>
</dbReference>
<dbReference type="PANTHER" id="PTHR47962:SF5">
    <property type="entry name" value="ATP-DEPENDENT HELICASE LHR-RELATED"/>
    <property type="match status" value="1"/>
</dbReference>
<dbReference type="NCBIfam" id="TIGR03158">
    <property type="entry name" value="cas3_cyano"/>
    <property type="match status" value="1"/>
</dbReference>
<dbReference type="InterPro" id="IPR014001">
    <property type="entry name" value="Helicase_ATP-bd"/>
</dbReference>
<dbReference type="InterPro" id="IPR027417">
    <property type="entry name" value="P-loop_NTPase"/>
</dbReference>
<dbReference type="Pfam" id="PF00270">
    <property type="entry name" value="DEAD"/>
    <property type="match status" value="1"/>
</dbReference>
<evidence type="ECO:0000256" key="1">
    <source>
        <dbReference type="ARBA" id="ARBA00022741"/>
    </source>
</evidence>
<dbReference type="InterPro" id="IPR011545">
    <property type="entry name" value="DEAD/DEAH_box_helicase_dom"/>
</dbReference>
<evidence type="ECO:0000313" key="6">
    <source>
        <dbReference type="Proteomes" id="UP001526426"/>
    </source>
</evidence>
<dbReference type="PANTHER" id="PTHR47962">
    <property type="entry name" value="ATP-DEPENDENT HELICASE LHR-RELATED-RELATED"/>
    <property type="match status" value="1"/>
</dbReference>
<feature type="domain" description="Helicase C-terminal" evidence="4">
    <location>
        <begin position="278"/>
        <end position="443"/>
    </location>
</feature>
<dbReference type="InterPro" id="IPR052511">
    <property type="entry name" value="ATP-dep_Helicase"/>
</dbReference>
<evidence type="ECO:0000313" key="5">
    <source>
        <dbReference type="EMBL" id="MCW6035627.1"/>
    </source>
</evidence>
<dbReference type="SMART" id="SM00487">
    <property type="entry name" value="DEXDc"/>
    <property type="match status" value="1"/>
</dbReference>
<dbReference type="RefSeq" id="WP_265263336.1">
    <property type="nucleotide sequence ID" value="NZ_JAIHOM010000017.1"/>
</dbReference>
<dbReference type="Proteomes" id="UP001526426">
    <property type="component" value="Unassembled WGS sequence"/>
</dbReference>